<accession>Q8NA90</accession>
<name>Q8NA90_HUMAN</name>
<feature type="region of interest" description="Disordered" evidence="1">
    <location>
        <begin position="245"/>
        <end position="279"/>
    </location>
</feature>
<proteinExistence type="evidence at transcript level"/>
<evidence type="ECO:0000256" key="1">
    <source>
        <dbReference type="SAM" id="MobiDB-lite"/>
    </source>
</evidence>
<dbReference type="EMBL" id="AK093052">
    <property type="protein sequence ID" value="BAC04036.1"/>
    <property type="molecule type" value="mRNA"/>
</dbReference>
<feature type="region of interest" description="Disordered" evidence="1">
    <location>
        <begin position="173"/>
        <end position="199"/>
    </location>
</feature>
<dbReference type="AlphaFoldDB" id="Q8NA90"/>
<organism evidence="2">
    <name type="scientific">Homo sapiens</name>
    <name type="common">Human</name>
    <dbReference type="NCBI Taxonomy" id="9606"/>
    <lineage>
        <taxon>Eukaryota</taxon>
        <taxon>Metazoa</taxon>
        <taxon>Chordata</taxon>
        <taxon>Craniata</taxon>
        <taxon>Vertebrata</taxon>
        <taxon>Euteleostomi</taxon>
        <taxon>Mammalia</taxon>
        <taxon>Eutheria</taxon>
        <taxon>Euarchontoglires</taxon>
        <taxon>Primates</taxon>
        <taxon>Haplorrhini</taxon>
        <taxon>Catarrhini</taxon>
        <taxon>Hominidae</taxon>
        <taxon>Homo</taxon>
    </lineage>
</organism>
<protein>
    <submittedName>
        <fullName evidence="2">cDNA FLJ35733 fis, clone TESTI2003277, weakly similar to ANTER-SPECIFIC PROLINE-RICH PROTEIN APG</fullName>
    </submittedName>
</protein>
<sequence>MQASCTRRVGGTRPTTGAGSCCAGTCSSTSRTLPAVSPWASSSWRAALWSWWRPPRSSPSLCALRGPGRAPTCWPLRVRMPWRAGSRPCRVPASTTCGWWCASWSSSWRLYVAWPCPSPSPSPCPCPRPCPLPWPQSHPCLLPQPRSQPCPCPAGPVPSRPRRMAALSGALRPPSGLDPSPLHHRLAAGPRHPTGPWTWPPSPGCTSAMARRSGPCVASGSAAGSSPEATRAPVLGGHKLYALWDRPGPGETGGADPEGNHGQGWPPGPEWPGFGGCRL</sequence>
<evidence type="ECO:0000313" key="2">
    <source>
        <dbReference type="EMBL" id="BAC04036.1"/>
    </source>
</evidence>
<reference evidence="2" key="1">
    <citation type="journal article" date="2004" name="Nat. Genet.">
        <title>Complete sequencing and characterization of 21,243 full-length human cDNAs.</title>
        <authorList>
            <person name="Ota T."/>
            <person name="Suzuki Y."/>
            <person name="Nishikawa T."/>
            <person name="Otsuki T."/>
            <person name="Sugiyama T."/>
            <person name="Irie R."/>
            <person name="Wakamatsu A."/>
            <person name="Hayashi K."/>
            <person name="Sato H."/>
            <person name="Nagai K."/>
            <person name="Kimura K."/>
            <person name="Makita H."/>
            <person name="Sekine M."/>
            <person name="Obayashi M."/>
            <person name="Nishi T."/>
            <person name="Shibahara T."/>
            <person name="Tanaka T."/>
            <person name="Ishii S."/>
            <person name="Yamamoto J."/>
            <person name="Saito K."/>
            <person name="Kawai Y."/>
            <person name="Isono Y."/>
            <person name="Nakamura Y."/>
            <person name="Nagahari K."/>
            <person name="Murakami K."/>
            <person name="Yasuda T."/>
            <person name="Iwayanagi T."/>
            <person name="Wagatsuma M."/>
            <person name="Shiratori A."/>
            <person name="Sudo H."/>
            <person name="Hosoiri T."/>
            <person name="Kaku Y."/>
            <person name="Kodaira H."/>
            <person name="Kondo H."/>
            <person name="Sugawara M."/>
            <person name="Takahashi M."/>
            <person name="Kanda K."/>
            <person name="Yokoi T."/>
            <person name="Furuya T."/>
            <person name="Kikkawa E."/>
            <person name="Omura Y."/>
            <person name="Abe K."/>
            <person name="Kamihara K."/>
            <person name="Katsuta N."/>
            <person name="Sato K."/>
            <person name="Tanikawa M."/>
            <person name="Yamazaki M."/>
            <person name="Ninomiya K."/>
            <person name="Ishibashi T."/>
            <person name="Yamashita H."/>
            <person name="Murakawa K."/>
            <person name="Fujimori K."/>
            <person name="Tanai H."/>
            <person name="Kimata M."/>
            <person name="Watanabe M."/>
            <person name="Hiraoka S."/>
            <person name="Chiba Y."/>
            <person name="Ishida S."/>
            <person name="Ono Y."/>
            <person name="Takiguchi S."/>
            <person name="Watanabe S."/>
            <person name="Yosida M."/>
            <person name="Hotuta T."/>
            <person name="Kusano J."/>
            <person name="Kanehori K."/>
            <person name="Takahashi-Fujii A."/>
            <person name="Hara H."/>
            <person name="Tanase T."/>
            <person name="Nomura Y."/>
            <person name="Togiya S."/>
            <person name="Komai F."/>
            <person name="Hara R."/>
            <person name="Takeuchi K."/>
            <person name="Arita M."/>
            <person name="Imose N."/>
            <person name="Musashino K."/>
            <person name="Yuuki H."/>
            <person name="Oshima A."/>
            <person name="Sasaki N."/>
            <person name="Aotsuka S."/>
            <person name="Yoshikawa Y."/>
            <person name="Matsunawa H."/>
            <person name="Ichihara T."/>
            <person name="Shiohata N."/>
            <person name="Sano S."/>
            <person name="Moriya S."/>
            <person name="Momiyama H."/>
            <person name="Satoh N."/>
            <person name="Takami S."/>
            <person name="Terashima Y."/>
            <person name="Suzuki O."/>
            <person name="Nakagawa S."/>
            <person name="Senoh A."/>
            <person name="Mizoguchi H."/>
            <person name="Goto Y."/>
            <person name="Shimizu F."/>
            <person name="Wakebe H."/>
            <person name="Hishigaki H."/>
            <person name="Watanabe T."/>
            <person name="Sugiyama A."/>
            <person name="Takemoto M."/>
            <person name="Kawakami B."/>
            <person name="Yamazaki M."/>
            <person name="Watanabe K."/>
            <person name="Kumagai A."/>
            <person name="Itakura S."/>
            <person name="Fukuzumi Y."/>
            <person name="Fujimori Y."/>
            <person name="Komiyama M."/>
            <person name="Tashiro H."/>
            <person name="Tanigami A."/>
            <person name="Fujiwara T."/>
            <person name="Ono T."/>
            <person name="Yamada K."/>
            <person name="Fujii Y."/>
            <person name="Ozaki K."/>
            <person name="Hirao M."/>
            <person name="Ohmori Y."/>
            <person name="Kawabata A."/>
            <person name="Hikiji T."/>
            <person name="Kobatake N."/>
            <person name="Inagaki H."/>
            <person name="Ikema Y."/>
            <person name="Okamoto S."/>
            <person name="Okitani R."/>
            <person name="Kawakami T."/>
            <person name="Noguchi S."/>
            <person name="Itoh T."/>
            <person name="Shigeta K."/>
            <person name="Senba T."/>
            <person name="Matsumura K."/>
            <person name="Nakajima Y."/>
            <person name="Mizuno T."/>
            <person name="Morinaga M."/>
            <person name="Sasaki M."/>
            <person name="Togashi T."/>
            <person name="Oyama M."/>
            <person name="Hata H."/>
            <person name="Watanabe M."/>
            <person name="Komatsu T."/>
            <person name="Mizushima-Sugano J."/>
            <person name="Satoh T."/>
            <person name="Shirai Y."/>
            <person name="Takahashi Y."/>
            <person name="Nakagawa K."/>
            <person name="Okumura K."/>
            <person name="Nagase T."/>
            <person name="Nomura N."/>
            <person name="Kikuchi H."/>
            <person name="Masuho Y."/>
            <person name="Yamashita R."/>
            <person name="Nakai K."/>
            <person name="Yada T."/>
            <person name="Nakamura Y."/>
            <person name="Ohara O."/>
            <person name="Isogai T."/>
            <person name="Sugano S."/>
        </authorList>
    </citation>
    <scope>NUCLEOTIDE SEQUENCE</scope>
    <source>
        <tissue evidence="2">Testis</tissue>
    </source>
</reference>